<name>A0ABS8PSV5_9BACT</name>
<dbReference type="EMBL" id="JAJNEC010000005">
    <property type="protein sequence ID" value="MCD2423353.1"/>
    <property type="molecule type" value="Genomic_DNA"/>
</dbReference>
<accession>A0ABS8PSV5</accession>
<keyword evidence="1" id="KW-1133">Transmembrane helix</keyword>
<proteinExistence type="predicted"/>
<dbReference type="RefSeq" id="WP_231004617.1">
    <property type="nucleotide sequence ID" value="NZ_JAJNEC010000005.1"/>
</dbReference>
<reference evidence="2 3" key="1">
    <citation type="submission" date="2021-11" db="EMBL/GenBank/DDBJ databases">
        <title>Genomic of Niabella pedocola.</title>
        <authorList>
            <person name="Wu T."/>
        </authorList>
    </citation>
    <scope>NUCLEOTIDE SEQUENCE [LARGE SCALE GENOMIC DNA]</scope>
    <source>
        <strain evidence="2 3">JCM 31011</strain>
    </source>
</reference>
<sequence>MKTRIRLKDLPRLNLRFRRRRHRFWLIVLGIIATVITAFNFWFIDHAETALEQIVERQSKGRLKLKVDKFKFNWIKNRIELQNALFYSTDSTAKSLYTVNTKRITIKARGFLPLLFRKQILIDSIHLYAPAVTITRLNPRVRKADRNRGSPANSADEKFSVALEMGKVSNSINDAINELKINRFILTDGSLSLIDNTRPQETPFLVNKIDMRLDGLQVDSTTARKNNNSGEKIPFTDEIYIRSHDQNIIFPGNRYMLSFKNFKFTLQDQRVEFDSCTIRGTKDDSSKTAFKIYFDKLRLTNINFDTLYHEEVVQADSVYSANPDIFLDIDSDQKISRRNNKKIQKIDDLLQQLFGDVMLNYVVVQNGGININTIRKGKVNTFASNHNNFELQGLMIRQGNEQVVKVDKFLMTLHNYETRLQDGRYALAFDSVQFFNDAINLTKFSFKEYKGKKIINNVQMPRFELRGLSWEALLYDNFFSANSALFLNPDIEYSLAPQKTKKEKSIFQTLSNIGSIMNLNALGIQNGNIRLNLGKNATLRLSDANLSVMPDELTASRKVKHIRHSIKVFNFSKGLFQKDGLSVTLNQAALDNRQGIKAASIVARGNGIHADVNNARIEDIVLDSSNQRLSVFGIQWQSADVRVNNPSSSGKTPAKKALNNFLIKNLEGKNTALQFHDNGKDIRSYFQSLVIKELRKNKRSDIVVDGLALTGRDFLMTAPEQRIAIEKIILNDAAGSVLNNFIFEKTTGTDSIHIKIPQVAFIPYINQIINGNLQLQKIVLTDPDITAHFGKKDSSQAAAQNRPQIRLGEVLLQRPKLELRFVSKKNEAQTIRWDGVPENSYLRIRDLVSTHHQLLAVKNLRAYLTNFEFLNNSNGKRFATNYNKLNIELDQLKAGKNGDDKLDWSTLLSVHSMDKLVFDSLGKKNAILRLDTGEIRNVALNSRELRNIGDVLKASDHLYIGNATGSYATEKNHLRWYNFQFKDGFFKTDSLSLTPVQSIEDYRKAKAFNEDYLQLQTGTVSGGRFDTYAFGSESMLKIGRLHADAVRLLSFKDKTQPDTAKKYKGLPVAQILNIPIKINIDTVGLSRGYVEYWEINPVTNRLGIIPVHDLNAQLYPVRNYDLGPSDSLYIDARAQVIGAMDTRLAVQESYTDSLGRFRMQLQTGPLDLKKWNQALLPLVSAEVLNGQLDSLSMSGIGNEDYSTGTMQMYYHGLKLRLVNRDDPTQQSFKNRLISWLANALILRKNNRGKHSRLFFERLKDKSPINFLIKSSLEGIKSSIGVPGVKGRERRYMRKMRHR</sequence>
<organism evidence="2 3">
    <name type="scientific">Niabella pedocola</name>
    <dbReference type="NCBI Taxonomy" id="1752077"/>
    <lineage>
        <taxon>Bacteria</taxon>
        <taxon>Pseudomonadati</taxon>
        <taxon>Bacteroidota</taxon>
        <taxon>Chitinophagia</taxon>
        <taxon>Chitinophagales</taxon>
        <taxon>Chitinophagaceae</taxon>
        <taxon>Niabella</taxon>
    </lineage>
</organism>
<evidence type="ECO:0008006" key="4">
    <source>
        <dbReference type="Google" id="ProtNLM"/>
    </source>
</evidence>
<gene>
    <name evidence="2" type="ORF">LQ567_11320</name>
</gene>
<dbReference type="Proteomes" id="UP001199816">
    <property type="component" value="Unassembled WGS sequence"/>
</dbReference>
<evidence type="ECO:0000256" key="1">
    <source>
        <dbReference type="SAM" id="Phobius"/>
    </source>
</evidence>
<keyword evidence="1" id="KW-0472">Membrane</keyword>
<keyword evidence="3" id="KW-1185">Reference proteome</keyword>
<protein>
    <recommendedName>
        <fullName evidence="4">AsmA-like C-terminal domain-containing protein</fullName>
    </recommendedName>
</protein>
<comment type="caution">
    <text evidence="2">The sequence shown here is derived from an EMBL/GenBank/DDBJ whole genome shotgun (WGS) entry which is preliminary data.</text>
</comment>
<feature type="transmembrane region" description="Helical" evidence="1">
    <location>
        <begin position="24"/>
        <end position="44"/>
    </location>
</feature>
<keyword evidence="1" id="KW-0812">Transmembrane</keyword>
<evidence type="ECO:0000313" key="3">
    <source>
        <dbReference type="Proteomes" id="UP001199816"/>
    </source>
</evidence>
<evidence type="ECO:0000313" key="2">
    <source>
        <dbReference type="EMBL" id="MCD2423353.1"/>
    </source>
</evidence>